<comment type="subcellular location">
    <subcellularLocation>
        <location evidence="1">Membrane</location>
        <topology evidence="1">Multi-pass membrane protein</topology>
    </subcellularLocation>
</comment>
<evidence type="ECO:0000256" key="4">
    <source>
        <dbReference type="ARBA" id="ARBA00022989"/>
    </source>
</evidence>
<keyword evidence="5 6" id="KW-0472">Membrane</keyword>
<dbReference type="GO" id="GO:0016020">
    <property type="term" value="C:membrane"/>
    <property type="evidence" value="ECO:0007669"/>
    <property type="project" value="UniProtKB-SubCell"/>
</dbReference>
<comment type="caution">
    <text evidence="7">The sequence shown here is derived from an EMBL/GenBank/DDBJ whole genome shotgun (WGS) entry which is preliminary data.</text>
</comment>
<name>A0A0R1RXK0_9LACO</name>
<proteinExistence type="inferred from homology"/>
<reference evidence="7 8" key="1">
    <citation type="journal article" date="2015" name="Genome Announc.">
        <title>Expanding the biotechnology potential of lactobacilli through comparative genomics of 213 strains and associated genera.</title>
        <authorList>
            <person name="Sun Z."/>
            <person name="Harris H.M."/>
            <person name="McCann A."/>
            <person name="Guo C."/>
            <person name="Argimon S."/>
            <person name="Zhang W."/>
            <person name="Yang X."/>
            <person name="Jeffery I.B."/>
            <person name="Cooney J.C."/>
            <person name="Kagawa T.F."/>
            <person name="Liu W."/>
            <person name="Song Y."/>
            <person name="Salvetti E."/>
            <person name="Wrobel A."/>
            <person name="Rasinkangas P."/>
            <person name="Parkhill J."/>
            <person name="Rea M.C."/>
            <person name="O'Sullivan O."/>
            <person name="Ritari J."/>
            <person name="Douillard F.P."/>
            <person name="Paul Ross R."/>
            <person name="Yang R."/>
            <person name="Briner A.E."/>
            <person name="Felis G.E."/>
            <person name="de Vos W.M."/>
            <person name="Barrangou R."/>
            <person name="Klaenhammer T.R."/>
            <person name="Caufield P.W."/>
            <person name="Cui Y."/>
            <person name="Zhang H."/>
            <person name="O'Toole P.W."/>
        </authorList>
    </citation>
    <scope>NUCLEOTIDE SEQUENCE [LARGE SCALE GENOMIC DNA]</scope>
    <source>
        <strain evidence="7 8">DSM 14340</strain>
    </source>
</reference>
<feature type="transmembrane region" description="Helical" evidence="6">
    <location>
        <begin position="234"/>
        <end position="258"/>
    </location>
</feature>
<keyword evidence="3 6" id="KW-0812">Transmembrane</keyword>
<dbReference type="RefSeq" id="WP_025083717.1">
    <property type="nucleotide sequence ID" value="NZ_AZEX01000009.1"/>
</dbReference>
<sequence>MTLYQKFIANQQLRKTTVLLILIGLIYVARPMMNIILLTFIFTFLVTQLVRKIQTYIKIPSAAVVVPLYILIIFLVYLAVTIYVPQIAKQTIKLGESVYKFYQSPSFDANKFMQIISDYMKQFNLTEQLKNGVTTIVNYITGIGTMGVTIVLSFILSFFYTIELNQLSQFGQLFLKSTYGWFFQDIYYFAKKFVNTFGVVIEAQLFIAVVNTVLTTITLTIMKMPNVPSLAIMIFLLSMIPVAGVIISCVPLCIIAFSVGGIQFVAYILMMIVAIHTLETYVLNPRFMSSKTQLPIFFTFVILFAAERFLGTWGLIVGIPIFTFFLDILGVKTIGKQNQPTDIKVE</sequence>
<feature type="transmembrane region" description="Helical" evidence="6">
    <location>
        <begin position="196"/>
        <end position="222"/>
    </location>
</feature>
<protein>
    <recommendedName>
        <fullName evidence="9">Permease</fullName>
    </recommendedName>
</protein>
<dbReference type="InterPro" id="IPR002549">
    <property type="entry name" value="AI-2E-like"/>
</dbReference>
<feature type="transmembrane region" description="Helical" evidence="6">
    <location>
        <begin position="136"/>
        <end position="161"/>
    </location>
</feature>
<evidence type="ECO:0000313" key="7">
    <source>
        <dbReference type="EMBL" id="KRL61734.1"/>
    </source>
</evidence>
<evidence type="ECO:0000256" key="3">
    <source>
        <dbReference type="ARBA" id="ARBA00022692"/>
    </source>
</evidence>
<evidence type="ECO:0000256" key="5">
    <source>
        <dbReference type="ARBA" id="ARBA00023136"/>
    </source>
</evidence>
<evidence type="ECO:0000313" key="8">
    <source>
        <dbReference type="Proteomes" id="UP000051264"/>
    </source>
</evidence>
<evidence type="ECO:0000256" key="6">
    <source>
        <dbReference type="SAM" id="Phobius"/>
    </source>
</evidence>
<gene>
    <name evidence="7" type="ORF">FC69_GL000163</name>
</gene>
<keyword evidence="4 6" id="KW-1133">Transmembrane helix</keyword>
<evidence type="ECO:0008006" key="9">
    <source>
        <dbReference type="Google" id="ProtNLM"/>
    </source>
</evidence>
<dbReference type="STRING" id="1423747.FC69_GL000163"/>
<dbReference type="OrthoDB" id="9772136at2"/>
<evidence type="ECO:0000256" key="1">
    <source>
        <dbReference type="ARBA" id="ARBA00004141"/>
    </source>
</evidence>
<dbReference type="eggNOG" id="COG0628">
    <property type="taxonomic scope" value="Bacteria"/>
</dbReference>
<feature type="transmembrane region" description="Helical" evidence="6">
    <location>
        <begin position="264"/>
        <end position="284"/>
    </location>
</feature>
<dbReference type="GO" id="GO:0055085">
    <property type="term" value="P:transmembrane transport"/>
    <property type="evidence" value="ECO:0007669"/>
    <property type="project" value="TreeGrafter"/>
</dbReference>
<dbReference type="PANTHER" id="PTHR21716">
    <property type="entry name" value="TRANSMEMBRANE PROTEIN"/>
    <property type="match status" value="1"/>
</dbReference>
<organism evidence="7 8">
    <name type="scientific">Latilactobacillus fuchuensis DSM 14340 = JCM 11249</name>
    <dbReference type="NCBI Taxonomy" id="1423747"/>
    <lineage>
        <taxon>Bacteria</taxon>
        <taxon>Bacillati</taxon>
        <taxon>Bacillota</taxon>
        <taxon>Bacilli</taxon>
        <taxon>Lactobacillales</taxon>
        <taxon>Lactobacillaceae</taxon>
        <taxon>Latilactobacillus</taxon>
    </lineage>
</organism>
<comment type="similarity">
    <text evidence="2">Belongs to the autoinducer-2 exporter (AI-2E) (TC 2.A.86) family.</text>
</comment>
<feature type="transmembrane region" description="Helical" evidence="6">
    <location>
        <begin position="173"/>
        <end position="190"/>
    </location>
</feature>
<feature type="transmembrane region" description="Helical" evidence="6">
    <location>
        <begin position="296"/>
        <end position="322"/>
    </location>
</feature>
<dbReference type="PATRIC" id="fig|1423747.3.peg.169"/>
<dbReference type="EMBL" id="AZEX01000009">
    <property type="protein sequence ID" value="KRL61734.1"/>
    <property type="molecule type" value="Genomic_DNA"/>
</dbReference>
<evidence type="ECO:0000256" key="2">
    <source>
        <dbReference type="ARBA" id="ARBA00009773"/>
    </source>
</evidence>
<dbReference type="PANTHER" id="PTHR21716:SF62">
    <property type="entry name" value="TRANSPORT PROTEIN YDBI-RELATED"/>
    <property type="match status" value="1"/>
</dbReference>
<dbReference type="AlphaFoldDB" id="A0A0R1RXK0"/>
<accession>A0A0R1RXK0</accession>
<dbReference type="Proteomes" id="UP000051264">
    <property type="component" value="Unassembled WGS sequence"/>
</dbReference>
<dbReference type="Pfam" id="PF01594">
    <property type="entry name" value="AI-2E_transport"/>
    <property type="match status" value="1"/>
</dbReference>
<feature type="transmembrane region" description="Helical" evidence="6">
    <location>
        <begin position="62"/>
        <end position="84"/>
    </location>
</feature>